<keyword evidence="2" id="KW-1185">Reference proteome</keyword>
<dbReference type="AlphaFoldDB" id="A0A4Y2CNH1"/>
<dbReference type="EMBL" id="BGPR01000214">
    <property type="protein sequence ID" value="GBM05287.1"/>
    <property type="molecule type" value="Genomic_DNA"/>
</dbReference>
<dbReference type="PANTHER" id="PTHR45913">
    <property type="entry name" value="EPM2A-INTERACTING PROTEIN 1"/>
    <property type="match status" value="1"/>
</dbReference>
<accession>A0A4Y2CNH1</accession>
<dbReference type="Proteomes" id="UP000499080">
    <property type="component" value="Unassembled WGS sequence"/>
</dbReference>
<organism evidence="1 2">
    <name type="scientific">Araneus ventricosus</name>
    <name type="common">Orbweaver spider</name>
    <name type="synonym">Epeira ventricosa</name>
    <dbReference type="NCBI Taxonomy" id="182803"/>
    <lineage>
        <taxon>Eukaryota</taxon>
        <taxon>Metazoa</taxon>
        <taxon>Ecdysozoa</taxon>
        <taxon>Arthropoda</taxon>
        <taxon>Chelicerata</taxon>
        <taxon>Arachnida</taxon>
        <taxon>Araneae</taxon>
        <taxon>Araneomorphae</taxon>
        <taxon>Entelegynae</taxon>
        <taxon>Araneoidea</taxon>
        <taxon>Araneidae</taxon>
        <taxon>Araneus</taxon>
    </lineage>
</organism>
<proteinExistence type="predicted"/>
<evidence type="ECO:0000313" key="1">
    <source>
        <dbReference type="EMBL" id="GBM05287.1"/>
    </source>
</evidence>
<sequence>MFNSAWCICRLCLKSPLAVHFSDKVWVAKLAYLCGIFNLFNELNLCLKGKMTTVFKLADKVAAFKAKLELWGRYVNRGNLDMFQTVAGILGEAEPEHSFSQLVHDHLSLLLKEFEHYFPTTKDP</sequence>
<name>A0A4Y2CNH1_ARAVE</name>
<evidence type="ECO:0000313" key="2">
    <source>
        <dbReference type="Proteomes" id="UP000499080"/>
    </source>
</evidence>
<dbReference type="PANTHER" id="PTHR45913:SF19">
    <property type="entry name" value="LOW QUALITY PROTEIN: ZINC FINGER BED DOMAIN-CONTAINING PROTEIN 5-LIKE"/>
    <property type="match status" value="1"/>
</dbReference>
<reference evidence="1 2" key="1">
    <citation type="journal article" date="2019" name="Sci. Rep.">
        <title>Orb-weaving spider Araneus ventricosus genome elucidates the spidroin gene catalogue.</title>
        <authorList>
            <person name="Kono N."/>
            <person name="Nakamura H."/>
            <person name="Ohtoshi R."/>
            <person name="Moran D.A.P."/>
            <person name="Shinohara A."/>
            <person name="Yoshida Y."/>
            <person name="Fujiwara M."/>
            <person name="Mori M."/>
            <person name="Tomita M."/>
            <person name="Arakawa K."/>
        </authorList>
    </citation>
    <scope>NUCLEOTIDE SEQUENCE [LARGE SCALE GENOMIC DNA]</scope>
</reference>
<gene>
    <name evidence="1" type="primary">ZBED9_31</name>
    <name evidence="1" type="ORF">AVEN_46839_1</name>
</gene>
<dbReference type="OrthoDB" id="6432807at2759"/>
<protein>
    <submittedName>
        <fullName evidence="1">SCAN domain-containing protein 3</fullName>
    </submittedName>
</protein>
<comment type="caution">
    <text evidence="1">The sequence shown here is derived from an EMBL/GenBank/DDBJ whole genome shotgun (WGS) entry which is preliminary data.</text>
</comment>